<dbReference type="PROSITE" id="PS51371">
    <property type="entry name" value="CBS"/>
    <property type="match status" value="2"/>
</dbReference>
<keyword evidence="3 8" id="KW-0560">Oxidoreductase</keyword>
<evidence type="ECO:0000256" key="3">
    <source>
        <dbReference type="ARBA" id="ARBA00023002"/>
    </source>
</evidence>
<dbReference type="AlphaFoldDB" id="A0A8T3UVM5"/>
<dbReference type="SMART" id="SM01240">
    <property type="entry name" value="IMPDH"/>
    <property type="match status" value="1"/>
</dbReference>
<accession>A0A8T3UVM5</accession>
<dbReference type="PIRSF" id="PIRSF000130">
    <property type="entry name" value="IMPDH"/>
    <property type="match status" value="1"/>
</dbReference>
<comment type="caution">
    <text evidence="10">The sequence shown here is derived from an EMBL/GenBank/DDBJ whole genome shotgun (WGS) entry which is preliminary data.</text>
</comment>
<dbReference type="EMBL" id="JADFAR010000020">
    <property type="protein sequence ID" value="MBE5728540.1"/>
    <property type="molecule type" value="Genomic_DNA"/>
</dbReference>
<dbReference type="Pfam" id="PF00478">
    <property type="entry name" value="IMPDH"/>
    <property type="match status" value="1"/>
</dbReference>
<evidence type="ECO:0000256" key="1">
    <source>
        <dbReference type="ARBA" id="ARBA00005502"/>
    </source>
</evidence>
<gene>
    <name evidence="10" type="primary">guaB</name>
    <name evidence="10" type="ORF">IHE51_01640</name>
</gene>
<feature type="binding site" description="in other chain" evidence="6">
    <location>
        <position position="298"/>
    </location>
    <ligand>
        <name>K(+)</name>
        <dbReference type="ChEBI" id="CHEBI:29103"/>
        <note>ligand shared between two tetrameric partners</note>
    </ligand>
</feature>
<dbReference type="SUPFAM" id="SSF51412">
    <property type="entry name" value="Inosine monophosphate dehydrogenase (IMPDH)"/>
    <property type="match status" value="1"/>
</dbReference>
<dbReference type="InterPro" id="IPR001093">
    <property type="entry name" value="IMP_DH_GMPRt"/>
</dbReference>
<dbReference type="InterPro" id="IPR000644">
    <property type="entry name" value="CBS_dom"/>
</dbReference>
<evidence type="ECO:0000256" key="6">
    <source>
        <dbReference type="PIRSR" id="PIRSR000130-4"/>
    </source>
</evidence>
<dbReference type="CDD" id="cd00381">
    <property type="entry name" value="IMPDH"/>
    <property type="match status" value="1"/>
</dbReference>
<evidence type="ECO:0000256" key="8">
    <source>
        <dbReference type="RuleBase" id="RU003927"/>
    </source>
</evidence>
<feature type="binding site" description="in other chain" evidence="6">
    <location>
        <position position="301"/>
    </location>
    <ligand>
        <name>K(+)</name>
        <dbReference type="ChEBI" id="CHEBI:29103"/>
        <note>ligand shared between two tetrameric partners</note>
    </ligand>
</feature>
<dbReference type="InterPro" id="IPR046342">
    <property type="entry name" value="CBS_dom_sf"/>
</dbReference>
<comment type="similarity">
    <text evidence="1 8">Belongs to the IMPDH/GMPR family.</text>
</comment>
<dbReference type="InterPro" id="IPR013785">
    <property type="entry name" value="Aldolase_TIM"/>
</dbReference>
<dbReference type="InterPro" id="IPR005990">
    <property type="entry name" value="IMP_DH"/>
</dbReference>
<feature type="domain" description="CBS" evidence="9">
    <location>
        <begin position="152"/>
        <end position="208"/>
    </location>
</feature>
<dbReference type="FunFam" id="3.20.20.70:FF:000424">
    <property type="entry name" value="Inosine-5'-monophosphate dehydrogenase 2"/>
    <property type="match status" value="1"/>
</dbReference>
<keyword evidence="2" id="KW-0479">Metal-binding</keyword>
<feature type="binding site" description="in other chain" evidence="6">
    <location>
        <position position="296"/>
    </location>
    <ligand>
        <name>K(+)</name>
        <dbReference type="ChEBI" id="CHEBI:29103"/>
        <note>ligand shared between two tetrameric partners</note>
    </ligand>
</feature>
<dbReference type="Proteomes" id="UP000718571">
    <property type="component" value="Unassembled WGS sequence"/>
</dbReference>
<keyword evidence="6" id="KW-0630">Potassium</keyword>
<dbReference type="Pfam" id="PF00571">
    <property type="entry name" value="CBS"/>
    <property type="match status" value="2"/>
</dbReference>
<dbReference type="Gene3D" id="3.20.20.70">
    <property type="entry name" value="Aldolase class I"/>
    <property type="match status" value="1"/>
</dbReference>
<evidence type="ECO:0000256" key="2">
    <source>
        <dbReference type="ARBA" id="ARBA00022723"/>
    </source>
</evidence>
<dbReference type="GO" id="GO:0006183">
    <property type="term" value="P:GTP biosynthetic process"/>
    <property type="evidence" value="ECO:0007669"/>
    <property type="project" value="TreeGrafter"/>
</dbReference>
<evidence type="ECO:0000256" key="5">
    <source>
        <dbReference type="PIRSR" id="PIRSR000130-3"/>
    </source>
</evidence>
<dbReference type="EC" id="1.1.1.205" evidence="10"/>
<dbReference type="SUPFAM" id="SSF54631">
    <property type="entry name" value="CBS-domain pair"/>
    <property type="match status" value="1"/>
</dbReference>
<feature type="domain" description="CBS" evidence="9">
    <location>
        <begin position="93"/>
        <end position="148"/>
    </location>
</feature>
<proteinExistence type="inferred from homology"/>
<dbReference type="SMART" id="SM00116">
    <property type="entry name" value="CBS"/>
    <property type="match status" value="2"/>
</dbReference>
<dbReference type="PANTHER" id="PTHR11911">
    <property type="entry name" value="INOSINE-5-MONOPHOSPHATE DEHYDROGENASE RELATED"/>
    <property type="match status" value="1"/>
</dbReference>
<evidence type="ECO:0000313" key="11">
    <source>
        <dbReference type="Proteomes" id="UP000718571"/>
    </source>
</evidence>
<keyword evidence="5" id="KW-0520">NAD</keyword>
<reference evidence="10 11" key="1">
    <citation type="submission" date="2020-09" db="EMBL/GenBank/DDBJ databases">
        <title>Genomic characterization of a novel Parvarchaeota family in acid mine drainage sediments.</title>
        <authorList>
            <person name="Luo Z.-H."/>
        </authorList>
    </citation>
    <scope>NUCLEOTIDE SEQUENCE [LARGE SCALE GENOMIC DNA]</scope>
    <source>
        <strain evidence="10">MAS1_bins.189</strain>
    </source>
</reference>
<dbReference type="PANTHER" id="PTHR11911:SF111">
    <property type="entry name" value="INOSINE-5'-MONOPHOSPHATE DEHYDROGENASE"/>
    <property type="match status" value="1"/>
</dbReference>
<sequence length="463" mass="50017">MRVIDNAFTFDDVLLVPKISGVLSRGDVSTDTNITEKIKLRVPIISSNMDTVTESSMAITIAKLGGVGVIHRFNSIEAEAEEVRKVKRELSFVVSSPYTIVQDATLSDLLRLSEEKGVSGFPVVDGKKLVGIISKRDYEFEKDMSKRVREMMTKDVISSKGGITMDEAEKILAKNKIEKLPIVDKNNFLIGMVTSKDIKLNREYKFASKDRKGRLIVGGSVGISGDYMQRAKALVEAEADFLVVDVANGYLERTADVTKELKSRFDIDIIAGNIATKEGALNLKKAGADAVKVGIGPGNACLTRTVAGVGYPQLSAIIDVAGSKTKLIADGGIRKSADLSKALAAGADAVMLGSMLAGTDETPGMIVTKNGENFKFYRGMASINAFYDKGEKTGVTSEIGEYTPEGTEMLVPYKGTVIKIINNLIGGLRSAMTYLNAKNLDEFKKNASFVRLTEAGKSESKYL</sequence>
<evidence type="ECO:0000256" key="4">
    <source>
        <dbReference type="ARBA" id="ARBA00023122"/>
    </source>
</evidence>
<evidence type="ECO:0000256" key="7">
    <source>
        <dbReference type="PROSITE-ProRule" id="PRU00703"/>
    </source>
</evidence>
<evidence type="ECO:0000259" key="9">
    <source>
        <dbReference type="PROSITE" id="PS51371"/>
    </source>
</evidence>
<feature type="binding site" evidence="5">
    <location>
        <begin position="245"/>
        <end position="247"/>
    </location>
    <ligand>
        <name>NAD(+)</name>
        <dbReference type="ChEBI" id="CHEBI:57540"/>
    </ligand>
</feature>
<protein>
    <submittedName>
        <fullName evidence="10">IMP dehydrogenase</fullName>
        <ecNumber evidence="10">1.1.1.205</ecNumber>
    </submittedName>
</protein>
<dbReference type="NCBIfam" id="TIGR01302">
    <property type="entry name" value="IMP_dehydrog"/>
    <property type="match status" value="1"/>
</dbReference>
<keyword evidence="4 7" id="KW-0129">CBS domain</keyword>
<dbReference type="GO" id="GO:0046872">
    <property type="term" value="F:metal ion binding"/>
    <property type="evidence" value="ECO:0007669"/>
    <property type="project" value="UniProtKB-KW"/>
</dbReference>
<feature type="binding site" evidence="5">
    <location>
        <begin position="294"/>
        <end position="296"/>
    </location>
    <ligand>
        <name>NAD(+)</name>
        <dbReference type="ChEBI" id="CHEBI:57540"/>
    </ligand>
</feature>
<dbReference type="GO" id="GO:0003938">
    <property type="term" value="F:IMP dehydrogenase activity"/>
    <property type="evidence" value="ECO:0007669"/>
    <property type="project" value="UniProtKB-EC"/>
</dbReference>
<dbReference type="CDD" id="cd04601">
    <property type="entry name" value="CBS_pair_IMPDH"/>
    <property type="match status" value="1"/>
</dbReference>
<organism evidence="10 11">
    <name type="scientific">Candidatus Acidifodinimicrobium mancum</name>
    <dbReference type="NCBI Taxonomy" id="2898728"/>
    <lineage>
        <taxon>Archaea</taxon>
        <taxon>Candidatus Parvarchaeota</taxon>
        <taxon>Candidatus Acidifodinimicrobiaceae</taxon>
        <taxon>Candidatus Acidifodinimicrobium</taxon>
    </lineage>
</organism>
<name>A0A8T3UVM5_9ARCH</name>
<evidence type="ECO:0000313" key="10">
    <source>
        <dbReference type="EMBL" id="MBE5728540.1"/>
    </source>
</evidence>